<dbReference type="EMBL" id="MAUJ01000001">
    <property type="protein sequence ID" value="OCQ23098.1"/>
    <property type="molecule type" value="Genomic_DNA"/>
</dbReference>
<comment type="subcellular location">
    <subcellularLocation>
        <location evidence="1">Membrane</location>
        <topology evidence="1">Multi-pass membrane protein</topology>
    </subcellularLocation>
</comment>
<dbReference type="Proteomes" id="UP000093366">
    <property type="component" value="Unassembled WGS sequence"/>
</dbReference>
<dbReference type="Pfam" id="PF04138">
    <property type="entry name" value="GtrA_DPMS_TM"/>
    <property type="match status" value="1"/>
</dbReference>
<feature type="transmembrane region" description="Helical" evidence="6">
    <location>
        <begin position="35"/>
        <end position="52"/>
    </location>
</feature>
<evidence type="ECO:0000256" key="3">
    <source>
        <dbReference type="ARBA" id="ARBA00022692"/>
    </source>
</evidence>
<evidence type="ECO:0000256" key="6">
    <source>
        <dbReference type="SAM" id="Phobius"/>
    </source>
</evidence>
<evidence type="ECO:0000313" key="9">
    <source>
        <dbReference type="Proteomes" id="UP000093366"/>
    </source>
</evidence>
<evidence type="ECO:0000256" key="2">
    <source>
        <dbReference type="ARBA" id="ARBA00009399"/>
    </source>
</evidence>
<comment type="caution">
    <text evidence="8">The sequence shown here is derived from an EMBL/GenBank/DDBJ whole genome shotgun (WGS) entry which is preliminary data.</text>
</comment>
<dbReference type="AlphaFoldDB" id="A0A1C0TUU6"/>
<reference evidence="9" key="1">
    <citation type="submission" date="2016-07" db="EMBL/GenBank/DDBJ databases">
        <authorList>
            <person name="Florea S."/>
            <person name="Webb J.S."/>
            <person name="Jaromczyk J."/>
            <person name="Schardl C.L."/>
        </authorList>
    </citation>
    <scope>NUCLEOTIDE SEQUENCE [LARGE SCALE GENOMIC DNA]</scope>
    <source>
        <strain evidence="9">IPB1</strain>
    </source>
</reference>
<organism evidence="8 9">
    <name type="scientific">Pseudoalteromonas luteoviolacea</name>
    <dbReference type="NCBI Taxonomy" id="43657"/>
    <lineage>
        <taxon>Bacteria</taxon>
        <taxon>Pseudomonadati</taxon>
        <taxon>Pseudomonadota</taxon>
        <taxon>Gammaproteobacteria</taxon>
        <taxon>Alteromonadales</taxon>
        <taxon>Pseudoalteromonadaceae</taxon>
        <taxon>Pseudoalteromonas</taxon>
    </lineage>
</organism>
<keyword evidence="4 6" id="KW-1133">Transmembrane helix</keyword>
<accession>A0A1C0TUU6</accession>
<proteinExistence type="inferred from homology"/>
<dbReference type="OrthoDB" id="9795979at2"/>
<sequence length="134" mass="14747">MRQLIKFALVGITGFAVDVSVFTLLSFGLSLQVEWARGLAFFIAALTTWLGNRHFTFCTASSNRLVGECRKSLICAVLAGLINLTIFKAMTLYSNELLFVYFAFVCGVLVGMVLNYVLSAMWVFKVGHDVSGES</sequence>
<dbReference type="InterPro" id="IPR007267">
    <property type="entry name" value="GtrA_DPMS_TM"/>
</dbReference>
<dbReference type="GO" id="GO:0000271">
    <property type="term" value="P:polysaccharide biosynthetic process"/>
    <property type="evidence" value="ECO:0007669"/>
    <property type="project" value="InterPro"/>
</dbReference>
<evidence type="ECO:0000256" key="5">
    <source>
        <dbReference type="ARBA" id="ARBA00023136"/>
    </source>
</evidence>
<gene>
    <name evidence="8" type="ORF">A7985_03880</name>
</gene>
<dbReference type="RefSeq" id="WP_065789084.1">
    <property type="nucleotide sequence ID" value="NZ_MAUJ01000001.1"/>
</dbReference>
<evidence type="ECO:0000256" key="1">
    <source>
        <dbReference type="ARBA" id="ARBA00004141"/>
    </source>
</evidence>
<evidence type="ECO:0000259" key="7">
    <source>
        <dbReference type="Pfam" id="PF04138"/>
    </source>
</evidence>
<feature type="domain" description="GtrA/DPMS transmembrane" evidence="7">
    <location>
        <begin position="6"/>
        <end position="124"/>
    </location>
</feature>
<evidence type="ECO:0000256" key="4">
    <source>
        <dbReference type="ARBA" id="ARBA00022989"/>
    </source>
</evidence>
<feature type="transmembrane region" description="Helical" evidence="6">
    <location>
        <begin position="99"/>
        <end position="118"/>
    </location>
</feature>
<keyword evidence="5 6" id="KW-0472">Membrane</keyword>
<comment type="similarity">
    <text evidence="2">Belongs to the GtrA family.</text>
</comment>
<dbReference type="PANTHER" id="PTHR38459">
    <property type="entry name" value="PROPHAGE BACTOPRENOL-LINKED GLUCOSE TRANSLOCASE HOMOLOG"/>
    <property type="match status" value="1"/>
</dbReference>
<evidence type="ECO:0000313" key="8">
    <source>
        <dbReference type="EMBL" id="OCQ23098.1"/>
    </source>
</evidence>
<dbReference type="InterPro" id="IPR051401">
    <property type="entry name" value="GtrA_CellWall_Glycosyl"/>
</dbReference>
<dbReference type="PANTHER" id="PTHR38459:SF1">
    <property type="entry name" value="PROPHAGE BACTOPRENOL-LINKED GLUCOSE TRANSLOCASE HOMOLOG"/>
    <property type="match status" value="1"/>
</dbReference>
<feature type="transmembrane region" description="Helical" evidence="6">
    <location>
        <begin position="73"/>
        <end position="93"/>
    </location>
</feature>
<feature type="transmembrane region" description="Helical" evidence="6">
    <location>
        <begin position="7"/>
        <end position="29"/>
    </location>
</feature>
<keyword evidence="3 6" id="KW-0812">Transmembrane</keyword>
<protein>
    <recommendedName>
        <fullName evidence="7">GtrA/DPMS transmembrane domain-containing protein</fullName>
    </recommendedName>
</protein>
<name>A0A1C0TUU6_9GAMM</name>
<dbReference type="GO" id="GO:0005886">
    <property type="term" value="C:plasma membrane"/>
    <property type="evidence" value="ECO:0007669"/>
    <property type="project" value="TreeGrafter"/>
</dbReference>